<feature type="compositionally biased region" description="Acidic residues" evidence="1">
    <location>
        <begin position="1"/>
        <end position="10"/>
    </location>
</feature>
<dbReference type="PANTHER" id="PTHR46411">
    <property type="entry name" value="FAMILY ATPASE, PUTATIVE-RELATED"/>
    <property type="match status" value="1"/>
</dbReference>
<dbReference type="InterPro" id="IPR054289">
    <property type="entry name" value="DUF7025"/>
</dbReference>
<name>A0ABR1TC19_9PEZI</name>
<reference evidence="3 4" key="1">
    <citation type="submission" date="2023-01" db="EMBL/GenBank/DDBJ databases">
        <title>Analysis of 21 Apiospora genomes using comparative genomics revels a genus with tremendous synthesis potential of carbohydrate active enzymes and secondary metabolites.</title>
        <authorList>
            <person name="Sorensen T."/>
        </authorList>
    </citation>
    <scope>NUCLEOTIDE SEQUENCE [LARGE SCALE GENOMIC DNA]</scope>
    <source>
        <strain evidence="3 4">CBS 33761</strain>
    </source>
</reference>
<organism evidence="3 4">
    <name type="scientific">Apiospora rasikravindrae</name>
    <dbReference type="NCBI Taxonomy" id="990691"/>
    <lineage>
        <taxon>Eukaryota</taxon>
        <taxon>Fungi</taxon>
        <taxon>Dikarya</taxon>
        <taxon>Ascomycota</taxon>
        <taxon>Pezizomycotina</taxon>
        <taxon>Sordariomycetes</taxon>
        <taxon>Xylariomycetidae</taxon>
        <taxon>Amphisphaeriales</taxon>
        <taxon>Apiosporaceae</taxon>
        <taxon>Apiospora</taxon>
    </lineage>
</organism>
<comment type="caution">
    <text evidence="3">The sequence shown here is derived from an EMBL/GenBank/DDBJ whole genome shotgun (WGS) entry which is preliminary data.</text>
</comment>
<dbReference type="Proteomes" id="UP001444661">
    <property type="component" value="Unassembled WGS sequence"/>
</dbReference>
<dbReference type="EMBL" id="JAQQWK010000003">
    <property type="protein sequence ID" value="KAK8044161.1"/>
    <property type="molecule type" value="Genomic_DNA"/>
</dbReference>
<dbReference type="InterPro" id="IPR003593">
    <property type="entry name" value="AAA+_ATPase"/>
</dbReference>
<evidence type="ECO:0000256" key="1">
    <source>
        <dbReference type="SAM" id="MobiDB-lite"/>
    </source>
</evidence>
<feature type="region of interest" description="Disordered" evidence="1">
    <location>
        <begin position="1"/>
        <end position="44"/>
    </location>
</feature>
<keyword evidence="4" id="KW-1185">Reference proteome</keyword>
<feature type="region of interest" description="Disordered" evidence="1">
    <location>
        <begin position="64"/>
        <end position="106"/>
    </location>
</feature>
<dbReference type="Pfam" id="PF22942">
    <property type="entry name" value="DUF7025"/>
    <property type="match status" value="1"/>
</dbReference>
<dbReference type="SMART" id="SM00382">
    <property type="entry name" value="AAA"/>
    <property type="match status" value="1"/>
</dbReference>
<feature type="compositionally biased region" description="Basic and acidic residues" evidence="1">
    <location>
        <begin position="20"/>
        <end position="30"/>
    </location>
</feature>
<feature type="domain" description="AAA+ ATPase" evidence="2">
    <location>
        <begin position="530"/>
        <end position="657"/>
    </location>
</feature>
<evidence type="ECO:0000259" key="2">
    <source>
        <dbReference type="SMART" id="SM00382"/>
    </source>
</evidence>
<keyword evidence="3" id="KW-0378">Hydrolase</keyword>
<dbReference type="Pfam" id="PF00004">
    <property type="entry name" value="AAA"/>
    <property type="match status" value="1"/>
</dbReference>
<dbReference type="GO" id="GO:0016787">
    <property type="term" value="F:hydrolase activity"/>
    <property type="evidence" value="ECO:0007669"/>
    <property type="project" value="UniProtKB-KW"/>
</dbReference>
<dbReference type="InterPro" id="IPR003959">
    <property type="entry name" value="ATPase_AAA_core"/>
</dbReference>
<sequence>MAPSVVEEEVSNGTTTVAHRPKEEKSEATEKATSLAASTNGHVHAEDQQHQRCCCCCQLRSKEAVKVKAEDKKEAPTDSKTKEQKEDEKTDRKEGDAEQAKEAQDQTMKCEIKHLDRKYDDKDEAFFAERKDEIEKPEQKDWWRLYAFCIVRHFDYGDIMDEIRMYINPMSLRQLVYDVIGNYPCEPIDVEDVQISAPYHCLFHYRKELEAEGMSRFKAAGDDESLKQLTMLLDWIKKHFELEITAYERCVANQVKAIAFDKLWTLFRPGTLVHAKMLNSPRAFRVWDHWEAEDYGEDESTGLVLRVEYIDFDGDDLGTRSLELFLPKYTGTRELTELSAMPLELMEGAAAEREQLLKRGRLMEGYIGQHFLHYNGVALMRDSSGIQRIHVNSRVMIDCKTFHEERPNHAFTVKELSPNDEETAGRRAERRALRRRAADITIKGAKEKSDMRPLSDEEAIIATPLVRGYAFANKEFLDFFVEDLSQIVWNKRCFDELVLDSGTKRTVQALVSMHSTKQSSFDDIVKGKGQGLVCVLHGPPGVGKTLTAECVAEFVQRPLYMVSSGDLGVEASTLDRALARIMRMTATWRAVLLIDEADVFLEERSPHNLHRNAMVSVFLRLLEYFSGILFLTTNRVSSFDEAFKSRIHIPIRYTNLSQESRLQIWRSFLGRVPRGEGDDDATKPLVSEKDIAILADHDLNGRQIKNVIKAAESLAAFEGKPLNMEQLQEVTKIQARFEADLTNLSGIDYTAPGASRKDADQRAMFL</sequence>
<dbReference type="InterPro" id="IPR027417">
    <property type="entry name" value="P-loop_NTPase"/>
</dbReference>
<dbReference type="Gene3D" id="3.40.50.300">
    <property type="entry name" value="P-loop containing nucleotide triphosphate hydrolases"/>
    <property type="match status" value="1"/>
</dbReference>
<evidence type="ECO:0000313" key="3">
    <source>
        <dbReference type="EMBL" id="KAK8044161.1"/>
    </source>
</evidence>
<dbReference type="CDD" id="cd19481">
    <property type="entry name" value="RecA-like_protease"/>
    <property type="match status" value="1"/>
</dbReference>
<protein>
    <submittedName>
        <fullName evidence="3">P-loop containing nucleoside triphosphate hydrolase protein</fullName>
    </submittedName>
</protein>
<dbReference type="SUPFAM" id="SSF52540">
    <property type="entry name" value="P-loop containing nucleoside triphosphate hydrolases"/>
    <property type="match status" value="1"/>
</dbReference>
<proteinExistence type="predicted"/>
<dbReference type="PANTHER" id="PTHR46411:SF2">
    <property type="entry name" value="AAA+ ATPASE DOMAIN-CONTAINING PROTEIN"/>
    <property type="match status" value="1"/>
</dbReference>
<accession>A0ABR1TC19</accession>
<gene>
    <name evidence="3" type="ORF">PG993_004185</name>
</gene>
<evidence type="ECO:0000313" key="4">
    <source>
        <dbReference type="Proteomes" id="UP001444661"/>
    </source>
</evidence>